<keyword evidence="4" id="KW-1185">Reference proteome</keyword>
<dbReference type="PANTHER" id="PTHR31935">
    <property type="entry name" value="COILED-COIL DOMAIN-CONTAINING PROTEIN 13"/>
    <property type="match status" value="1"/>
</dbReference>
<dbReference type="Proteomes" id="UP000053201">
    <property type="component" value="Unassembled WGS sequence"/>
</dbReference>
<feature type="region of interest" description="Disordered" evidence="2">
    <location>
        <begin position="1"/>
        <end position="23"/>
    </location>
</feature>
<keyword evidence="1" id="KW-0175">Coiled coil</keyword>
<feature type="coiled-coil region" evidence="1">
    <location>
        <begin position="132"/>
        <end position="206"/>
    </location>
</feature>
<organism evidence="3 4">
    <name type="scientific">Spizellomyces punctatus (strain DAOM BR117)</name>
    <dbReference type="NCBI Taxonomy" id="645134"/>
    <lineage>
        <taxon>Eukaryota</taxon>
        <taxon>Fungi</taxon>
        <taxon>Fungi incertae sedis</taxon>
        <taxon>Chytridiomycota</taxon>
        <taxon>Chytridiomycota incertae sedis</taxon>
        <taxon>Chytridiomycetes</taxon>
        <taxon>Spizellomycetales</taxon>
        <taxon>Spizellomycetaceae</taxon>
        <taxon>Spizellomyces</taxon>
    </lineage>
</organism>
<dbReference type="OrthoDB" id="10258312at2759"/>
<dbReference type="eggNOG" id="ENOG502QSV1">
    <property type="taxonomic scope" value="Eukaryota"/>
</dbReference>
<dbReference type="VEuPathDB" id="FungiDB:SPPG_01292"/>
<dbReference type="STRING" id="645134.A0A0L0HR35"/>
<dbReference type="OMA" id="YESKNAY"/>
<accession>A0A0L0HR35</accession>
<gene>
    <name evidence="3" type="ORF">SPPG_01292</name>
</gene>
<name>A0A0L0HR35_SPIPD</name>
<evidence type="ECO:0000256" key="1">
    <source>
        <dbReference type="SAM" id="Coils"/>
    </source>
</evidence>
<feature type="coiled-coil region" evidence="1">
    <location>
        <begin position="397"/>
        <end position="484"/>
    </location>
</feature>
<sequence length="519" mass="57947">MIAQRSVSHLPSSIPSAVSSDTDTDVEGFAVAAEGIEAGEDVDERWVVSSQLASFKNGKPTRGGRSVCPPKAHHDILNLHHFMHNDSASERVKVLGESVDHDDTLLDTARSTTRETRIIALAKKVRGLNLALERERSRTSALNARIKQLEEDATPNVVKPVNDDTERSNMQIKALKDKLSQTTRKLEEERTQNQNLRSENRLLTKALKQEVGDSVPLNKVLEEGSGWKGRAQQILVLKAKLSETSHTTPPPQPTTNNIRKLETSRRAAQDKVQKELETLRGEHASLVKKVEALLARNRTLEKANQTLKTTLSTLLQKTSSSSKLVSVLQTKVASLQAKRDQQPDQELLSVIEAKDKRIREQAEQINNLRDASSAILTTPIPTSQHSAASPVVHDITITSLQATLKNLSAENKQLKTLQEDTKARLAHVEEKMCRMEAQLKRANRKNGEQKKTEETDMDRLASKLDLLRDENEGLKTTLESTRTQHTQETNALYNLLAQTRQAFASDVEKIVKYVQDEIE</sequence>
<feature type="coiled-coil region" evidence="1">
    <location>
        <begin position="258"/>
        <end position="317"/>
    </location>
</feature>
<evidence type="ECO:0000313" key="3">
    <source>
        <dbReference type="EMBL" id="KND03836.1"/>
    </source>
</evidence>
<dbReference type="RefSeq" id="XP_016611875.1">
    <property type="nucleotide sequence ID" value="XM_016749614.1"/>
</dbReference>
<dbReference type="GeneID" id="27684964"/>
<evidence type="ECO:0000313" key="4">
    <source>
        <dbReference type="Proteomes" id="UP000053201"/>
    </source>
</evidence>
<dbReference type="InterPro" id="IPR038929">
    <property type="entry name" value="CCDC13"/>
</dbReference>
<reference evidence="3 4" key="1">
    <citation type="submission" date="2009-08" db="EMBL/GenBank/DDBJ databases">
        <title>The Genome Sequence of Spizellomyces punctatus strain DAOM BR117.</title>
        <authorList>
            <consortium name="The Broad Institute Genome Sequencing Platform"/>
            <person name="Russ C."/>
            <person name="Cuomo C."/>
            <person name="Shea T."/>
            <person name="Young S.K."/>
            <person name="Zeng Q."/>
            <person name="Koehrsen M."/>
            <person name="Haas B."/>
            <person name="Borodovsky M."/>
            <person name="Guigo R."/>
            <person name="Alvarado L."/>
            <person name="Berlin A."/>
            <person name="Bochicchio J."/>
            <person name="Borenstein D."/>
            <person name="Chapman S."/>
            <person name="Chen Z."/>
            <person name="Engels R."/>
            <person name="Freedman E."/>
            <person name="Gellesch M."/>
            <person name="Goldberg J."/>
            <person name="Griggs A."/>
            <person name="Gujja S."/>
            <person name="Heiman D."/>
            <person name="Hepburn T."/>
            <person name="Howarth C."/>
            <person name="Jen D."/>
            <person name="Larson L."/>
            <person name="Lewis B."/>
            <person name="Mehta T."/>
            <person name="Park D."/>
            <person name="Pearson M."/>
            <person name="Roberts A."/>
            <person name="Saif S."/>
            <person name="Shenoy N."/>
            <person name="Sisk P."/>
            <person name="Stolte C."/>
            <person name="Sykes S."/>
            <person name="Thomson T."/>
            <person name="Walk T."/>
            <person name="White J."/>
            <person name="Yandava C."/>
            <person name="Burger G."/>
            <person name="Gray M.W."/>
            <person name="Holland P.W.H."/>
            <person name="King N."/>
            <person name="Lang F.B.F."/>
            <person name="Roger A.J."/>
            <person name="Ruiz-Trillo I."/>
            <person name="Lander E."/>
            <person name="Nusbaum C."/>
        </authorList>
    </citation>
    <scope>NUCLEOTIDE SEQUENCE [LARGE SCALE GENOMIC DNA]</scope>
    <source>
        <strain evidence="3 4">DAOM BR117</strain>
    </source>
</reference>
<dbReference type="AlphaFoldDB" id="A0A0L0HR35"/>
<feature type="compositionally biased region" description="Polar residues" evidence="2">
    <location>
        <begin position="1"/>
        <end position="21"/>
    </location>
</feature>
<dbReference type="PANTHER" id="PTHR31935:SF1">
    <property type="entry name" value="COILED-COIL DOMAIN-CONTAINING PROTEIN 13"/>
    <property type="match status" value="1"/>
</dbReference>
<evidence type="ECO:0000256" key="2">
    <source>
        <dbReference type="SAM" id="MobiDB-lite"/>
    </source>
</evidence>
<evidence type="ECO:0008006" key="5">
    <source>
        <dbReference type="Google" id="ProtNLM"/>
    </source>
</evidence>
<proteinExistence type="predicted"/>
<dbReference type="InParanoid" id="A0A0L0HR35"/>
<protein>
    <recommendedName>
        <fullName evidence="5">Coiled-coil domain-containing protein 13</fullName>
    </recommendedName>
</protein>
<dbReference type="EMBL" id="KQ257451">
    <property type="protein sequence ID" value="KND03836.1"/>
    <property type="molecule type" value="Genomic_DNA"/>
</dbReference>